<accession>A0AC35TFT1</accession>
<dbReference type="Proteomes" id="UP000095286">
    <property type="component" value="Unplaced"/>
</dbReference>
<sequence>MATLGIPACGYGLRYDYGIFKQLIQDGWQVEEPDDWLRFGNPWEKSRQEKSVIVNFNGKVIKDENGKSVWTDTILIQAVPYDTPIPSYLNNVVNTLRLWSAKAENNFHMKFSSDDDYMQAVMDRSNSENITQALYPIDNMFEGKEIRLKQQYFLSSATLQDIIRRFKNDNYGNNKRSNFATFPEKIAIHLNDTHPSIGIPEFIRLLTDVEGLEMEEAWNICMKTFSYTNHALLPECLERWPVTLLAKLLPRHLEIICEINHRFMDEVSVRYPGNLEIMRRMSIIEEADHGGDKRDEWVVKLTELVKLKAFVDEPGFLDSIMRIKQENKLKVVEYIQKKYNIAVNPASMFDVHVKRIHEYKRQLLSIFHVITLYNRIKANPNKKYTPRTVIFGGKCSPGNMTAKLIIKLITSVASIVNNDVIIGSKLKVIFLENYKVSIGELIIPAADLSEQISTAGTEASGTANFKFMLNGALTIGTLDGANIELAEETGEENIFIFGKTVDEINAIKSTGYRSEDFINKSPNLKYILDQIEGGFFTLDEGVHVLKNLASNIKYNDRFMVCADYDDYIRCQDIVSATFDNKRKWAKMALLNIASAGKFSTDRSIAEYAQKIWGIEGSIKLSAISENKY</sequence>
<evidence type="ECO:0000313" key="2">
    <source>
        <dbReference type="WBParaSite" id="RSKR_0000012700.1"/>
    </source>
</evidence>
<organism evidence="1 2">
    <name type="scientific">Rhabditophanes sp. KR3021</name>
    <dbReference type="NCBI Taxonomy" id="114890"/>
    <lineage>
        <taxon>Eukaryota</taxon>
        <taxon>Metazoa</taxon>
        <taxon>Ecdysozoa</taxon>
        <taxon>Nematoda</taxon>
        <taxon>Chromadorea</taxon>
        <taxon>Rhabditida</taxon>
        <taxon>Tylenchina</taxon>
        <taxon>Panagrolaimomorpha</taxon>
        <taxon>Strongyloidoidea</taxon>
        <taxon>Alloionematidae</taxon>
        <taxon>Rhabditophanes</taxon>
    </lineage>
</organism>
<reference evidence="2" key="1">
    <citation type="submission" date="2016-11" db="UniProtKB">
        <authorList>
            <consortium name="WormBaseParasite"/>
        </authorList>
    </citation>
    <scope>IDENTIFICATION</scope>
    <source>
        <strain evidence="2">KR3021</strain>
    </source>
</reference>
<dbReference type="WBParaSite" id="RSKR_0000012700.1">
    <property type="protein sequence ID" value="RSKR_0000012700.1"/>
    <property type="gene ID" value="RSKR_0000012700"/>
</dbReference>
<proteinExistence type="predicted"/>
<protein>
    <submittedName>
        <fullName evidence="2">Alpha-1,4 glucan phosphorylase</fullName>
    </submittedName>
</protein>
<evidence type="ECO:0000313" key="1">
    <source>
        <dbReference type="Proteomes" id="UP000095286"/>
    </source>
</evidence>
<name>A0AC35TFT1_9BILA</name>